<dbReference type="InterPro" id="IPR021109">
    <property type="entry name" value="Peptidase_aspartic_dom_sf"/>
</dbReference>
<evidence type="ECO:0000313" key="11">
    <source>
        <dbReference type="Proteomes" id="UP000269276"/>
    </source>
</evidence>
<dbReference type="Pfam" id="PF00026">
    <property type="entry name" value="Asp"/>
    <property type="match status" value="1"/>
</dbReference>
<evidence type="ECO:0000256" key="7">
    <source>
        <dbReference type="PIRSR" id="PIRSR601461-1"/>
    </source>
</evidence>
<gene>
    <name evidence="10" type="ORF">D0863_12380</name>
</gene>
<evidence type="ECO:0000259" key="9">
    <source>
        <dbReference type="PROSITE" id="PS51767"/>
    </source>
</evidence>
<keyword evidence="3 8" id="KW-0064">Aspartyl protease</keyword>
<dbReference type="PANTHER" id="PTHR47966">
    <property type="entry name" value="BETA-SITE APP-CLEAVING ENZYME, ISOFORM A-RELATED"/>
    <property type="match status" value="1"/>
</dbReference>
<comment type="caution">
    <text evidence="10">The sequence shown here is derived from an EMBL/GenBank/DDBJ whole genome shotgun (WGS) entry which is preliminary data.</text>
</comment>
<dbReference type="AlphaFoldDB" id="A0A3M7D2G2"/>
<keyword evidence="4 8" id="KW-0378">Hydrolase</keyword>
<dbReference type="PANTHER" id="PTHR47966:SF2">
    <property type="entry name" value="ASPERGILLOPEPSIN-1-RELATED"/>
    <property type="match status" value="1"/>
</dbReference>
<evidence type="ECO:0000256" key="2">
    <source>
        <dbReference type="ARBA" id="ARBA00022670"/>
    </source>
</evidence>
<dbReference type="GO" id="GO:0004190">
    <property type="term" value="F:aspartic-type endopeptidase activity"/>
    <property type="evidence" value="ECO:0007669"/>
    <property type="project" value="UniProtKB-KW"/>
</dbReference>
<dbReference type="VEuPathDB" id="FungiDB:BTJ68_12293"/>
<feature type="active site" evidence="7">
    <location>
        <position position="136"/>
    </location>
</feature>
<accession>A0A3M7D2G2</accession>
<dbReference type="Proteomes" id="UP000269276">
    <property type="component" value="Unassembled WGS sequence"/>
</dbReference>
<dbReference type="FunFam" id="2.40.70.10:FF:000026">
    <property type="entry name" value="Endothiapepsin"/>
    <property type="match status" value="1"/>
</dbReference>
<dbReference type="OrthoDB" id="2747330at2759"/>
<evidence type="ECO:0000313" key="10">
    <source>
        <dbReference type="EMBL" id="RMY58096.1"/>
    </source>
</evidence>
<dbReference type="InterPro" id="IPR033121">
    <property type="entry name" value="PEPTIDASE_A1"/>
</dbReference>
<dbReference type="EMBL" id="QWIP01000635">
    <property type="protein sequence ID" value="RMY58096.1"/>
    <property type="molecule type" value="Genomic_DNA"/>
</dbReference>
<keyword evidence="5" id="KW-0325">Glycoprotein</keyword>
<comment type="function">
    <text evidence="6">Secreted aspartic endopeptidase that allows assimilation of proteinaceous substrates. The scissile peptide bond is attacked by a nucleophilic water molecule activated by two aspartic residues in the active site. Shows a broad primary substrate specificity. Favors hydrophobic residues at the P1 and P1' positions.</text>
</comment>
<dbReference type="PROSITE" id="PS51767">
    <property type="entry name" value="PEPTIDASE_A1"/>
    <property type="match status" value="1"/>
</dbReference>
<protein>
    <recommendedName>
        <fullName evidence="9">Peptidase A1 domain-containing protein</fullName>
    </recommendedName>
</protein>
<dbReference type="FunFam" id="2.40.70.10:FF:000024">
    <property type="entry name" value="Endothiapepsin"/>
    <property type="match status" value="1"/>
</dbReference>
<name>A0A3M7D2G2_HORWE</name>
<keyword evidence="2 8" id="KW-0645">Protease</keyword>
<organism evidence="10 11">
    <name type="scientific">Hortaea werneckii</name>
    <name type="common">Black yeast</name>
    <name type="synonym">Cladosporium werneckii</name>
    <dbReference type="NCBI Taxonomy" id="91943"/>
    <lineage>
        <taxon>Eukaryota</taxon>
        <taxon>Fungi</taxon>
        <taxon>Dikarya</taxon>
        <taxon>Ascomycota</taxon>
        <taxon>Pezizomycotina</taxon>
        <taxon>Dothideomycetes</taxon>
        <taxon>Dothideomycetidae</taxon>
        <taxon>Mycosphaerellales</taxon>
        <taxon>Teratosphaeriaceae</taxon>
        <taxon>Hortaea</taxon>
    </lineage>
</organism>
<dbReference type="CDD" id="cd06097">
    <property type="entry name" value="Aspergillopepsin_like"/>
    <property type="match status" value="1"/>
</dbReference>
<reference evidence="10 11" key="1">
    <citation type="journal article" date="2018" name="BMC Genomics">
        <title>Genomic evidence for intraspecific hybridization in a clonal and extremely halotolerant yeast.</title>
        <authorList>
            <person name="Gostincar C."/>
            <person name="Stajich J.E."/>
            <person name="Zupancic J."/>
            <person name="Zalar P."/>
            <person name="Gunde-Cimerman N."/>
        </authorList>
    </citation>
    <scope>NUCLEOTIDE SEQUENCE [LARGE SCALE GENOMIC DNA]</scope>
    <source>
        <strain evidence="10 11">EXF-2682</strain>
    </source>
</reference>
<sequence length="429" mass="45451">MRHVHQQERSSEWQMFVAKIPLSCLLVSQLAMPSLVSSAAFVALATFTSAAPAQLAGRETIQIKQVAHGSVPRIGPIDMMKTYEKYARIGAQAPEDVKLAAAAVQSGSVKANPEAYDISYLSPVQIGGQTLMLDFDTGSADLWAFSTETPSSQSTGHTRYNPSVSGTRKAGYTWQIQYGDNSGASGDVYSDKVVVGGVTATSQAVEAATSVSAQFTQDTDNDGLLGLAFSSINTVEPRQQTTFFDTVKNSLAQKLFTADLKKGAAGTYDFGYIDSSKYSGEIYYTPVNNANGFWQFTAGGYSIGSGRSTSGSVGTAIADTGTTLLYLPNSIVNAYYSQVSGASYNSQQAGYIFPCSANLPDFNLAIGGHTFTVPGSYINYAPLSSTTCFGGIQSDSGIGFSIFGDIFLKSVFVVFDQTQSSPRLGFAAQ</sequence>
<evidence type="ECO:0000256" key="1">
    <source>
        <dbReference type="ARBA" id="ARBA00007447"/>
    </source>
</evidence>
<feature type="active site" evidence="7">
    <location>
        <position position="319"/>
    </location>
</feature>
<dbReference type="InterPro" id="IPR001969">
    <property type="entry name" value="Aspartic_peptidase_AS"/>
</dbReference>
<dbReference type="GO" id="GO:0006508">
    <property type="term" value="P:proteolysis"/>
    <property type="evidence" value="ECO:0007669"/>
    <property type="project" value="UniProtKB-KW"/>
</dbReference>
<dbReference type="InterPro" id="IPR001461">
    <property type="entry name" value="Aspartic_peptidase_A1"/>
</dbReference>
<evidence type="ECO:0000256" key="4">
    <source>
        <dbReference type="ARBA" id="ARBA00022801"/>
    </source>
</evidence>
<dbReference type="Gene3D" id="2.40.70.10">
    <property type="entry name" value="Acid Proteases"/>
    <property type="match status" value="2"/>
</dbReference>
<evidence type="ECO:0000256" key="8">
    <source>
        <dbReference type="RuleBase" id="RU000454"/>
    </source>
</evidence>
<evidence type="ECO:0000256" key="3">
    <source>
        <dbReference type="ARBA" id="ARBA00022750"/>
    </source>
</evidence>
<proteinExistence type="inferred from homology"/>
<evidence type="ECO:0000256" key="6">
    <source>
        <dbReference type="ARBA" id="ARBA00055396"/>
    </source>
</evidence>
<feature type="domain" description="Peptidase A1" evidence="9">
    <location>
        <begin position="120"/>
        <end position="427"/>
    </location>
</feature>
<dbReference type="SUPFAM" id="SSF50630">
    <property type="entry name" value="Acid proteases"/>
    <property type="match status" value="1"/>
</dbReference>
<dbReference type="PROSITE" id="PS00141">
    <property type="entry name" value="ASP_PROTEASE"/>
    <property type="match status" value="1"/>
</dbReference>
<dbReference type="InterPro" id="IPR034163">
    <property type="entry name" value="Aspergillopepsin-like_cat_dom"/>
</dbReference>
<comment type="similarity">
    <text evidence="1 8">Belongs to the peptidase A1 family.</text>
</comment>
<dbReference type="PRINTS" id="PR00792">
    <property type="entry name" value="PEPSIN"/>
</dbReference>
<evidence type="ECO:0000256" key="5">
    <source>
        <dbReference type="ARBA" id="ARBA00023180"/>
    </source>
</evidence>